<reference evidence="1" key="1">
    <citation type="submission" date="2022-10" db="EMBL/GenBank/DDBJ databases">
        <title>Complete Genome of Trichothecium roseum strain YXFP-22015, a Plant Pathogen Isolated from Citrus.</title>
        <authorList>
            <person name="Wang Y."/>
            <person name="Zhu L."/>
        </authorList>
    </citation>
    <scope>NUCLEOTIDE SEQUENCE</scope>
    <source>
        <strain evidence="1">YXFP-22015</strain>
    </source>
</reference>
<evidence type="ECO:0000313" key="1">
    <source>
        <dbReference type="EMBL" id="KAI9904327.1"/>
    </source>
</evidence>
<proteinExistence type="predicted"/>
<dbReference type="Proteomes" id="UP001163324">
    <property type="component" value="Chromosome 1"/>
</dbReference>
<sequence length="153" mass="15794">MSSIEGINKVPFGLSGSLSVRDTCGSGKKECGVTDGCCDSDASCCGTSWCCPSGSTCLNKLSGTCCEEDKTKCGSTDCYDPDGGETCCRGEDSYLGGHCNKGESCCGLGCCPEGTHCKDDRCVKGNNAAMAQVLSRPWAMAGAAAWVLWYSAL</sequence>
<comment type="caution">
    <text evidence="1">The sequence shown here is derived from an EMBL/GenBank/DDBJ whole genome shotgun (WGS) entry which is preliminary data.</text>
</comment>
<protein>
    <submittedName>
        <fullName evidence="1">Uncharacterized protein</fullName>
    </submittedName>
</protein>
<name>A0ACC0VEL1_9HYPO</name>
<evidence type="ECO:0000313" key="2">
    <source>
        <dbReference type="Proteomes" id="UP001163324"/>
    </source>
</evidence>
<organism evidence="1 2">
    <name type="scientific">Trichothecium roseum</name>
    <dbReference type="NCBI Taxonomy" id="47278"/>
    <lineage>
        <taxon>Eukaryota</taxon>
        <taxon>Fungi</taxon>
        <taxon>Dikarya</taxon>
        <taxon>Ascomycota</taxon>
        <taxon>Pezizomycotina</taxon>
        <taxon>Sordariomycetes</taxon>
        <taxon>Hypocreomycetidae</taxon>
        <taxon>Hypocreales</taxon>
        <taxon>Hypocreales incertae sedis</taxon>
        <taxon>Trichothecium</taxon>
    </lineage>
</organism>
<dbReference type="EMBL" id="CM047940">
    <property type="protein sequence ID" value="KAI9904327.1"/>
    <property type="molecule type" value="Genomic_DNA"/>
</dbReference>
<accession>A0ACC0VEL1</accession>
<keyword evidence="2" id="KW-1185">Reference proteome</keyword>
<gene>
    <name evidence="1" type="ORF">N3K66_000856</name>
</gene>